<dbReference type="Gene3D" id="2.60.40.1730">
    <property type="entry name" value="tricorn interacting facor f3 domain"/>
    <property type="match status" value="1"/>
</dbReference>
<dbReference type="GO" id="GO:0043171">
    <property type="term" value="P:peptide catabolic process"/>
    <property type="evidence" value="ECO:0007669"/>
    <property type="project" value="TreeGrafter"/>
</dbReference>
<accession>A0AAV5V685</accession>
<dbReference type="EMBL" id="BTSY01000002">
    <property type="protein sequence ID" value="GMT14256.1"/>
    <property type="molecule type" value="Genomic_DNA"/>
</dbReference>
<dbReference type="GO" id="GO:0008270">
    <property type="term" value="F:zinc ion binding"/>
    <property type="evidence" value="ECO:0007669"/>
    <property type="project" value="InterPro"/>
</dbReference>
<feature type="domain" description="Aminopeptidase N-like N-terminal" evidence="9">
    <location>
        <begin position="40"/>
        <end position="241"/>
    </location>
</feature>
<name>A0AAV5V685_9BILA</name>
<evidence type="ECO:0000259" key="9">
    <source>
        <dbReference type="Pfam" id="PF17900"/>
    </source>
</evidence>
<dbReference type="InterPro" id="IPR042097">
    <property type="entry name" value="Aminopeptidase_N-like_N_sf"/>
</dbReference>
<keyword evidence="11" id="KW-1185">Reference proteome</keyword>
<dbReference type="GO" id="GO:0016020">
    <property type="term" value="C:membrane"/>
    <property type="evidence" value="ECO:0007669"/>
    <property type="project" value="TreeGrafter"/>
</dbReference>
<dbReference type="AlphaFoldDB" id="A0AAV5V685"/>
<reference evidence="10" key="1">
    <citation type="submission" date="2023-10" db="EMBL/GenBank/DDBJ databases">
        <title>Genome assembly of Pristionchus species.</title>
        <authorList>
            <person name="Yoshida K."/>
            <person name="Sommer R.J."/>
        </authorList>
    </citation>
    <scope>NUCLEOTIDE SEQUENCE</scope>
    <source>
        <strain evidence="10">RS5133</strain>
    </source>
</reference>
<proteinExistence type="inferred from homology"/>
<keyword evidence="6" id="KW-0862">Zinc</keyword>
<evidence type="ECO:0000313" key="10">
    <source>
        <dbReference type="EMBL" id="GMT14256.1"/>
    </source>
</evidence>
<evidence type="ECO:0000256" key="7">
    <source>
        <dbReference type="ARBA" id="ARBA00023049"/>
    </source>
</evidence>
<protein>
    <recommendedName>
        <fullName evidence="12">Aminopeptidase</fullName>
    </recommendedName>
</protein>
<dbReference type="GO" id="GO:0070006">
    <property type="term" value="F:metalloaminopeptidase activity"/>
    <property type="evidence" value="ECO:0007669"/>
    <property type="project" value="TreeGrafter"/>
</dbReference>
<feature type="non-terminal residue" evidence="10">
    <location>
        <position position="1"/>
    </location>
</feature>
<dbReference type="PRINTS" id="PR00756">
    <property type="entry name" value="ALADIPTASE"/>
</dbReference>
<dbReference type="Pfam" id="PF17900">
    <property type="entry name" value="Peptidase_M1_N"/>
    <property type="match status" value="1"/>
</dbReference>
<dbReference type="PANTHER" id="PTHR11533">
    <property type="entry name" value="PROTEASE M1 ZINC METALLOPROTEASE"/>
    <property type="match status" value="1"/>
</dbReference>
<dbReference type="GO" id="GO:0005615">
    <property type="term" value="C:extracellular space"/>
    <property type="evidence" value="ECO:0007669"/>
    <property type="project" value="TreeGrafter"/>
</dbReference>
<comment type="caution">
    <text evidence="10">The sequence shown here is derived from an EMBL/GenBank/DDBJ whole genome shotgun (WGS) entry which is preliminary data.</text>
</comment>
<dbReference type="InterPro" id="IPR050344">
    <property type="entry name" value="Peptidase_M1_aminopeptidases"/>
</dbReference>
<keyword evidence="5" id="KW-0378">Hydrolase</keyword>
<dbReference type="Gene3D" id="1.10.390.10">
    <property type="entry name" value="Neutral Protease Domain 2"/>
    <property type="match status" value="1"/>
</dbReference>
<keyword evidence="4" id="KW-0479">Metal-binding</keyword>
<dbReference type="GO" id="GO:0006508">
    <property type="term" value="P:proteolysis"/>
    <property type="evidence" value="ECO:0007669"/>
    <property type="project" value="UniProtKB-KW"/>
</dbReference>
<dbReference type="InterPro" id="IPR027268">
    <property type="entry name" value="Peptidase_M4/M1_CTD_sf"/>
</dbReference>
<dbReference type="GO" id="GO:0005737">
    <property type="term" value="C:cytoplasm"/>
    <property type="evidence" value="ECO:0007669"/>
    <property type="project" value="TreeGrafter"/>
</dbReference>
<evidence type="ECO:0000256" key="6">
    <source>
        <dbReference type="ARBA" id="ARBA00022833"/>
    </source>
</evidence>
<keyword evidence="3" id="KW-0645">Protease</keyword>
<sequence>ISNIEVKDERELPVYLRGIGWNNVEAELRKDLLLSNSVRPIHYSIAMNVSVKGYENSHTSSFTGKVLIRLKISEPAKVVELHSLGLDIQNVGMFTYHNVRKIEFLNQNKFTMDRERETIVIPSRRFILPGEDVYLEISYNGTSLMDGSGFYESWSTRENSNSYSSFSSLPFISLVTQSEPAGARRWFPCFDEPDKKATFSLSIEHPEETNSFSNTLIIKNLTINGRPFTVFERTVPLPTYVVALAITEQPVVQLNVDGYEFRGIGIGRELAVKRAAEGYRIIRNRTVFDEIPFIPKRTDILIVEDSSGAMENPGLITFSRHHSASLRAHSHEMAHMYFGNLVTLRSWNDIWVNEGFANFYEEKVYVSSNYGNQFPNYGFVSQHDRAIHSDISFTSSFHLRNYFMSQDNIHYKKAFQMLSMVRKFMGGISFDRAIKEYLKENSYGNGDAVDIMKHLIGEFDGDQNLLHAILLDWIYQPGKAILFVSREKNEVRIKQMRFTSTFFDEQLRDTETRWTIPLFCKVNGQEQTIIINSYEESTMIPIPSNSSFSISEEFNKLFVVYWVESNGGSNDSTELINRYFRFSHLHEYGLISTQNFVNTLTPILNNSLVRSSLQHFIQPANIKIMEKDNWRKRDRKCAGMYLLNISFDVVFVHYLRTGNSDSLFCFDNAKDPAEIKRFLHEMIITNELKIRNSHLKETIESIERIHPRLTMQFVIEELQKNPFSLPIRLRLSTIIDAVYDISEKVEEIRDFVARYPSLSAENYDTIIKLLEKKYVDAEYERRREEQRVAVAQLMAKFPSNTDSVLTNNRL</sequence>
<dbReference type="Proteomes" id="UP001432322">
    <property type="component" value="Unassembled WGS sequence"/>
</dbReference>
<evidence type="ECO:0000313" key="11">
    <source>
        <dbReference type="Proteomes" id="UP001432322"/>
    </source>
</evidence>
<dbReference type="PANTHER" id="PTHR11533:SF299">
    <property type="entry name" value="AMINOPEPTIDASE"/>
    <property type="match status" value="1"/>
</dbReference>
<organism evidence="10 11">
    <name type="scientific">Pristionchus fissidentatus</name>
    <dbReference type="NCBI Taxonomy" id="1538716"/>
    <lineage>
        <taxon>Eukaryota</taxon>
        <taxon>Metazoa</taxon>
        <taxon>Ecdysozoa</taxon>
        <taxon>Nematoda</taxon>
        <taxon>Chromadorea</taxon>
        <taxon>Rhabditida</taxon>
        <taxon>Rhabditina</taxon>
        <taxon>Diplogasteromorpha</taxon>
        <taxon>Diplogasteroidea</taxon>
        <taxon>Neodiplogasteridae</taxon>
        <taxon>Pristionchus</taxon>
    </lineage>
</organism>
<evidence type="ECO:0000259" key="8">
    <source>
        <dbReference type="Pfam" id="PF01433"/>
    </source>
</evidence>
<evidence type="ECO:0008006" key="12">
    <source>
        <dbReference type="Google" id="ProtNLM"/>
    </source>
</evidence>
<dbReference type="GO" id="GO:0042277">
    <property type="term" value="F:peptide binding"/>
    <property type="evidence" value="ECO:0007669"/>
    <property type="project" value="TreeGrafter"/>
</dbReference>
<dbReference type="InterPro" id="IPR045357">
    <property type="entry name" value="Aminopeptidase_N-like_N"/>
</dbReference>
<dbReference type="Pfam" id="PF01433">
    <property type="entry name" value="Peptidase_M1"/>
    <property type="match status" value="1"/>
</dbReference>
<evidence type="ECO:0000256" key="2">
    <source>
        <dbReference type="ARBA" id="ARBA00010136"/>
    </source>
</evidence>
<dbReference type="InterPro" id="IPR014782">
    <property type="entry name" value="Peptidase_M1_dom"/>
</dbReference>
<evidence type="ECO:0000256" key="1">
    <source>
        <dbReference type="ARBA" id="ARBA00001947"/>
    </source>
</evidence>
<comment type="similarity">
    <text evidence="2">Belongs to the peptidase M1 family.</text>
</comment>
<dbReference type="InterPro" id="IPR001930">
    <property type="entry name" value="Peptidase_M1"/>
</dbReference>
<evidence type="ECO:0000256" key="3">
    <source>
        <dbReference type="ARBA" id="ARBA00022670"/>
    </source>
</evidence>
<gene>
    <name evidence="10" type="ORF">PFISCL1PPCAC_5553</name>
</gene>
<feature type="domain" description="Peptidase M1 membrane alanine aminopeptidase" evidence="8">
    <location>
        <begin position="291"/>
        <end position="457"/>
    </location>
</feature>
<evidence type="ECO:0000256" key="4">
    <source>
        <dbReference type="ARBA" id="ARBA00022723"/>
    </source>
</evidence>
<comment type="cofactor">
    <cofactor evidence="1">
        <name>Zn(2+)</name>
        <dbReference type="ChEBI" id="CHEBI:29105"/>
    </cofactor>
</comment>
<dbReference type="SUPFAM" id="SSF55486">
    <property type="entry name" value="Metalloproteases ('zincins'), catalytic domain"/>
    <property type="match status" value="1"/>
</dbReference>
<evidence type="ECO:0000256" key="5">
    <source>
        <dbReference type="ARBA" id="ARBA00022801"/>
    </source>
</evidence>
<dbReference type="SUPFAM" id="SSF63737">
    <property type="entry name" value="Leukotriene A4 hydrolase N-terminal domain"/>
    <property type="match status" value="1"/>
</dbReference>
<keyword evidence="7" id="KW-0482">Metalloprotease</keyword>